<sequence>CSGARRMAQRSCHSSARRRGFGIWDLGFGGRRGVGCWVLGG</sequence>
<feature type="non-terminal residue" evidence="1">
    <location>
        <position position="1"/>
    </location>
</feature>
<dbReference type="AlphaFoldDB" id="A0A6J4JZU2"/>
<proteinExistence type="predicted"/>
<evidence type="ECO:0000313" key="1">
    <source>
        <dbReference type="EMBL" id="CAA9291884.1"/>
    </source>
</evidence>
<feature type="non-terminal residue" evidence="1">
    <location>
        <position position="41"/>
    </location>
</feature>
<name>A0A6J4JZU2_9CHLR</name>
<gene>
    <name evidence="1" type="ORF">AVDCRST_MAG93-3963</name>
</gene>
<accession>A0A6J4JZU2</accession>
<protein>
    <submittedName>
        <fullName evidence="1">Uncharacterized protein</fullName>
    </submittedName>
</protein>
<reference evidence="1" key="1">
    <citation type="submission" date="2020-02" db="EMBL/GenBank/DDBJ databases">
        <authorList>
            <person name="Meier V. D."/>
        </authorList>
    </citation>
    <scope>NUCLEOTIDE SEQUENCE</scope>
    <source>
        <strain evidence="1">AVDCRST_MAG93</strain>
    </source>
</reference>
<dbReference type="EMBL" id="CADCTR010001344">
    <property type="protein sequence ID" value="CAA9291884.1"/>
    <property type="molecule type" value="Genomic_DNA"/>
</dbReference>
<organism evidence="1">
    <name type="scientific">uncultured Chloroflexia bacterium</name>
    <dbReference type="NCBI Taxonomy" id="1672391"/>
    <lineage>
        <taxon>Bacteria</taxon>
        <taxon>Bacillati</taxon>
        <taxon>Chloroflexota</taxon>
        <taxon>Chloroflexia</taxon>
        <taxon>environmental samples</taxon>
    </lineage>
</organism>